<evidence type="ECO:0000256" key="10">
    <source>
        <dbReference type="ARBA" id="ARBA00023186"/>
    </source>
</evidence>
<feature type="transmembrane region" description="Helical" evidence="13">
    <location>
        <begin position="407"/>
        <end position="426"/>
    </location>
</feature>
<dbReference type="Gene3D" id="2.70.98.90">
    <property type="match status" value="1"/>
</dbReference>
<comment type="similarity">
    <text evidence="2 13">Belongs to the OXA1/ALB3/YidC family. Type 1 subfamily.</text>
</comment>
<feature type="transmembrane region" description="Helical" evidence="13">
    <location>
        <begin position="550"/>
        <end position="571"/>
    </location>
</feature>
<evidence type="ECO:0000313" key="16">
    <source>
        <dbReference type="EMBL" id="EGV52626.1"/>
    </source>
</evidence>
<evidence type="ECO:0000313" key="17">
    <source>
        <dbReference type="Proteomes" id="UP000004491"/>
    </source>
</evidence>
<dbReference type="CDD" id="cd19961">
    <property type="entry name" value="EcYidC-like_peri"/>
    <property type="match status" value="1"/>
</dbReference>
<comment type="function">
    <text evidence="13">Required for the insertion and/or proper folding and/or complex formation of integral membrane proteins into the membrane. Involved in integration of membrane proteins that insert both dependently and independently of the Sec translocase complex, as well as at least some lipoproteins. Aids folding of multispanning membrane proteins.</text>
</comment>
<keyword evidence="10 13" id="KW-0143">Chaperone</keyword>
<sequence length="592" mass="66527">MKLCKNMAPCTVYGSLLSGYHDAILGMKVVSIPFLNQLIRSSMDNKRLFLSFIAAFLGLMIYQAWMDDYGAKPTVESIPRTTESVPSATLDDSGVPTASVKAELSATTSSDDQAGSTVADIVYVETDLVKAEISTRGGTIQRLELLDYAVDNKKPDVKVQLFSPAADTFYIAQSGLLGVNPESAPNHDAIYKIDQQSFKLTEGEDELKVSMLWSGPNGITVKKEFIFHRGSYLIDVRHQVVNGGEESWTARDYSQLQRTEPTEGSRFTTYSYTGGVYYTIDDKYSKITFEEMAEKSLNLDSAESWTAMIQHYFVSAWIPPAEQIEHFYSNSLPGGRYLLGSYSPSTTVAAGETRSFDRKLFVGPKLQDVLEPIAKGLELTVDYGWLTVIAVPIHWVLKQIHQVVGNWGWAIIILTILIKAIFYKLSETSYKSMANMRKLTPRLQALKDRYGDDKQRLNQAMMDLYKTEKVNPLGGCLPIVVQIPVFIALYWVLLESVEMRHAPFMLWIDNLSAKDPYFVLPLIMGVSMFIQQKLNPAPPDPMQAKIMMSLPFIFTIFFAFFPAGLVLYWVVNNIVSITQQWYITRKIEQGGS</sequence>
<evidence type="ECO:0000256" key="6">
    <source>
        <dbReference type="ARBA" id="ARBA00022692"/>
    </source>
</evidence>
<dbReference type="GO" id="GO:0032977">
    <property type="term" value="F:membrane insertase activity"/>
    <property type="evidence" value="ECO:0007669"/>
    <property type="project" value="InterPro"/>
</dbReference>
<evidence type="ECO:0000259" key="15">
    <source>
        <dbReference type="Pfam" id="PF14849"/>
    </source>
</evidence>
<evidence type="ECO:0000259" key="14">
    <source>
        <dbReference type="Pfam" id="PF02096"/>
    </source>
</evidence>
<evidence type="ECO:0000256" key="8">
    <source>
        <dbReference type="ARBA" id="ARBA00022989"/>
    </source>
</evidence>
<dbReference type="CDD" id="cd20070">
    <property type="entry name" value="5TM_YidC_Alb3"/>
    <property type="match status" value="1"/>
</dbReference>
<evidence type="ECO:0000256" key="5">
    <source>
        <dbReference type="ARBA" id="ARBA00022475"/>
    </source>
</evidence>
<feature type="transmembrane region" description="Helical" evidence="13">
    <location>
        <begin position="48"/>
        <end position="65"/>
    </location>
</feature>
<name>G2D9S4_9GAMM</name>
<dbReference type="PRINTS" id="PR01900">
    <property type="entry name" value="YIDCPROTEIN"/>
</dbReference>
<dbReference type="PRINTS" id="PR00701">
    <property type="entry name" value="60KDINNERMP"/>
</dbReference>
<comment type="subunit">
    <text evidence="13">Interacts with the Sec translocase complex via SecD. Specifically interacts with transmembrane segments of nascent integral membrane proteins during membrane integration.</text>
</comment>
<dbReference type="InterPro" id="IPR019998">
    <property type="entry name" value="Membr_insert_YidC"/>
</dbReference>
<dbReference type="PATRIC" id="fig|1048808.3.peg.307"/>
<dbReference type="Pfam" id="PF14849">
    <property type="entry name" value="YidC_periplas"/>
    <property type="match status" value="1"/>
</dbReference>
<dbReference type="GO" id="GO:0015031">
    <property type="term" value="P:protein transport"/>
    <property type="evidence" value="ECO:0007669"/>
    <property type="project" value="UniProtKB-KW"/>
</dbReference>
<evidence type="ECO:0000256" key="3">
    <source>
        <dbReference type="ARBA" id="ARBA00015325"/>
    </source>
</evidence>
<dbReference type="InterPro" id="IPR028055">
    <property type="entry name" value="YidC/Oxa/ALB_C"/>
</dbReference>
<keyword evidence="5 13" id="KW-1003">Cell membrane</keyword>
<feature type="domain" description="Membrane insertase YidC N-terminal" evidence="15">
    <location>
        <begin position="123"/>
        <end position="396"/>
    </location>
</feature>
<evidence type="ECO:0000256" key="9">
    <source>
        <dbReference type="ARBA" id="ARBA00023136"/>
    </source>
</evidence>
<dbReference type="EMBL" id="AFOC01000005">
    <property type="protein sequence ID" value="EGV52626.1"/>
    <property type="molecule type" value="Genomic_DNA"/>
</dbReference>
<keyword evidence="8 13" id="KW-1133">Transmembrane helix</keyword>
<evidence type="ECO:0000256" key="7">
    <source>
        <dbReference type="ARBA" id="ARBA00022927"/>
    </source>
</evidence>
<accession>G2D9S4</accession>
<dbReference type="InterPro" id="IPR001708">
    <property type="entry name" value="YidC/ALB3/OXA1/COX18"/>
</dbReference>
<dbReference type="PANTHER" id="PTHR12428">
    <property type="entry name" value="OXA1"/>
    <property type="match status" value="1"/>
</dbReference>
<dbReference type="InterPro" id="IPR038221">
    <property type="entry name" value="YidC_periplasmic_sf"/>
</dbReference>
<feature type="domain" description="Membrane insertase YidC/Oxa/ALB C-terminal" evidence="14">
    <location>
        <begin position="407"/>
        <end position="585"/>
    </location>
</feature>
<feature type="transmembrane region" description="Helical" evidence="13">
    <location>
        <begin position="470"/>
        <end position="493"/>
    </location>
</feature>
<comment type="caution">
    <text evidence="16">The sequence shown here is derived from an EMBL/GenBank/DDBJ whole genome shotgun (WGS) entry which is preliminary data.</text>
</comment>
<organism evidence="16 17">
    <name type="scientific">endosymbiont of Riftia pachyptila</name>
    <name type="common">vent Ph05</name>
    <dbReference type="NCBI Taxonomy" id="1048808"/>
    <lineage>
        <taxon>Bacteria</taxon>
        <taxon>Pseudomonadati</taxon>
        <taxon>Pseudomonadota</taxon>
        <taxon>Gammaproteobacteria</taxon>
        <taxon>sulfur-oxidizing symbionts</taxon>
    </lineage>
</organism>
<keyword evidence="4 13" id="KW-0813">Transport</keyword>
<dbReference type="NCBIfam" id="TIGR03592">
    <property type="entry name" value="yidC_oxa1_cterm"/>
    <property type="match status" value="1"/>
</dbReference>
<dbReference type="Proteomes" id="UP000004491">
    <property type="component" value="Unassembled WGS sequence"/>
</dbReference>
<evidence type="ECO:0000256" key="12">
    <source>
        <dbReference type="ARBA" id="ARBA00033342"/>
    </source>
</evidence>
<evidence type="ECO:0000256" key="13">
    <source>
        <dbReference type="HAMAP-Rule" id="MF_01810"/>
    </source>
</evidence>
<keyword evidence="17" id="KW-1185">Reference proteome</keyword>
<reference evidence="16" key="1">
    <citation type="journal article" date="2011" name="ISME J.">
        <title>The endosymbionts of the deep-sea tubeworms Riftia pachyptila and Tevnia jerichonana share an identical physiology as revealed by proteogenomic analyses.</title>
        <authorList>
            <person name="Gardebrecht A."/>
            <person name="Markert S."/>
            <person name="Felbeck H."/>
            <person name="Thuermer A."/>
            <person name="Albrecht D."/>
            <person name="Wollherr A."/>
            <person name="Kabisch J."/>
            <person name="Lehmann R."/>
            <person name="Daniel R."/>
            <person name="Liesegang H."/>
            <person name="Hecker M."/>
            <person name="Sievert S.M."/>
            <person name="Schweder T."/>
        </authorList>
    </citation>
    <scope>NUCLEOTIDE SEQUENCE [LARGE SCALE GENOMIC DNA]</scope>
</reference>
<dbReference type="Pfam" id="PF02096">
    <property type="entry name" value="60KD_IMP"/>
    <property type="match status" value="1"/>
</dbReference>
<proteinExistence type="inferred from homology"/>
<evidence type="ECO:0000256" key="2">
    <source>
        <dbReference type="ARBA" id="ARBA00010527"/>
    </source>
</evidence>
<evidence type="ECO:0000256" key="4">
    <source>
        <dbReference type="ARBA" id="ARBA00022448"/>
    </source>
</evidence>
<dbReference type="InterPro" id="IPR047196">
    <property type="entry name" value="YidC_ALB_C"/>
</dbReference>
<keyword evidence="7 13" id="KW-0653">Protein transport</keyword>
<comment type="subcellular location">
    <subcellularLocation>
        <location evidence="1">Cell inner membrane</location>
        <topology evidence="1">Multi-pass membrane protein</topology>
    </subcellularLocation>
    <subcellularLocation>
        <location evidence="13">Cell membrane</location>
        <topology evidence="13">Multi-pass membrane protein</topology>
    </subcellularLocation>
</comment>
<dbReference type="PANTHER" id="PTHR12428:SF65">
    <property type="entry name" value="CYTOCHROME C OXIDASE ASSEMBLY PROTEIN COX18, MITOCHONDRIAL"/>
    <property type="match status" value="1"/>
</dbReference>
<dbReference type="InterPro" id="IPR028053">
    <property type="entry name" value="Membr_insert_YidC_N"/>
</dbReference>
<keyword evidence="9 13" id="KW-0472">Membrane</keyword>
<dbReference type="NCBIfam" id="TIGR03593">
    <property type="entry name" value="yidC_nterm"/>
    <property type="match status" value="1"/>
</dbReference>
<dbReference type="AlphaFoldDB" id="G2D9S4"/>
<dbReference type="GO" id="GO:0051205">
    <property type="term" value="P:protein insertion into membrane"/>
    <property type="evidence" value="ECO:0007669"/>
    <property type="project" value="TreeGrafter"/>
</dbReference>
<dbReference type="GO" id="GO:0005886">
    <property type="term" value="C:plasma membrane"/>
    <property type="evidence" value="ECO:0007669"/>
    <property type="project" value="UniProtKB-SubCell"/>
</dbReference>
<dbReference type="NCBIfam" id="NF002352">
    <property type="entry name" value="PRK01318.1-3"/>
    <property type="match status" value="1"/>
</dbReference>
<evidence type="ECO:0000256" key="1">
    <source>
        <dbReference type="ARBA" id="ARBA00004429"/>
    </source>
</evidence>
<keyword evidence="6 13" id="KW-0812">Transmembrane</keyword>
<gene>
    <name evidence="16" type="primary">oxaA</name>
    <name evidence="13" type="synonym">yidC</name>
    <name evidence="16" type="ORF">Rifp1Sym_ae00230</name>
</gene>
<dbReference type="HAMAP" id="MF_01810">
    <property type="entry name" value="YidC_type1"/>
    <property type="match status" value="1"/>
</dbReference>
<evidence type="ECO:0000256" key="11">
    <source>
        <dbReference type="ARBA" id="ARBA00033245"/>
    </source>
</evidence>
<protein>
    <recommendedName>
        <fullName evidence="3 13">Membrane protein insertase YidC</fullName>
    </recommendedName>
    <alternativeName>
        <fullName evidence="12 13">Foldase YidC</fullName>
    </alternativeName>
    <alternativeName>
        <fullName evidence="11 13">Membrane integrase YidC</fullName>
    </alternativeName>
    <alternativeName>
        <fullName evidence="13">Membrane protein YidC</fullName>
    </alternativeName>
</protein>